<keyword evidence="2" id="KW-0716">Sensory transduction</keyword>
<evidence type="ECO:0000256" key="4">
    <source>
        <dbReference type="ARBA" id="ARBA00023170"/>
    </source>
</evidence>
<dbReference type="Gene3D" id="3.30.450.20">
    <property type="entry name" value="PAS domain"/>
    <property type="match status" value="1"/>
</dbReference>
<evidence type="ECO:0000313" key="6">
    <source>
        <dbReference type="EMBL" id="KAI3960057.1"/>
    </source>
</evidence>
<evidence type="ECO:0000256" key="3">
    <source>
        <dbReference type="ARBA" id="ARBA00022991"/>
    </source>
</evidence>
<evidence type="ECO:0000259" key="5">
    <source>
        <dbReference type="PROSITE" id="PS50112"/>
    </source>
</evidence>
<dbReference type="EMBL" id="JAJJMB010000948">
    <property type="protein sequence ID" value="KAI3960057.1"/>
    <property type="molecule type" value="Genomic_DNA"/>
</dbReference>
<protein>
    <recommendedName>
        <fullName evidence="5">PAS domain-containing protein</fullName>
    </recommendedName>
</protein>
<gene>
    <name evidence="6" type="ORF">MKW98_016781</name>
</gene>
<reference evidence="6" key="1">
    <citation type="submission" date="2022-04" db="EMBL/GenBank/DDBJ databases">
        <title>A functionally conserved STORR gene fusion in Papaver species that diverged 16.8 million years ago.</title>
        <authorList>
            <person name="Catania T."/>
        </authorList>
    </citation>
    <scope>NUCLEOTIDE SEQUENCE</scope>
    <source>
        <strain evidence="6">S-188037</strain>
    </source>
</reference>
<dbReference type="CDD" id="cd00130">
    <property type="entry name" value="PAS"/>
    <property type="match status" value="1"/>
</dbReference>
<accession>A0AAD4TJQ4</accession>
<name>A0AAD4TJQ4_9MAGN</name>
<organism evidence="6 7">
    <name type="scientific">Papaver atlanticum</name>
    <dbReference type="NCBI Taxonomy" id="357466"/>
    <lineage>
        <taxon>Eukaryota</taxon>
        <taxon>Viridiplantae</taxon>
        <taxon>Streptophyta</taxon>
        <taxon>Embryophyta</taxon>
        <taxon>Tracheophyta</taxon>
        <taxon>Spermatophyta</taxon>
        <taxon>Magnoliopsida</taxon>
        <taxon>Ranunculales</taxon>
        <taxon>Papaveraceae</taxon>
        <taxon>Papaveroideae</taxon>
        <taxon>Papaver</taxon>
    </lineage>
</organism>
<dbReference type="Proteomes" id="UP001202328">
    <property type="component" value="Unassembled WGS sequence"/>
</dbReference>
<keyword evidence="3" id="KW-0157">Chromophore</keyword>
<keyword evidence="7" id="KW-1185">Reference proteome</keyword>
<keyword evidence="1" id="KW-0600">Photoreceptor protein</keyword>
<dbReference type="PROSITE" id="PS50112">
    <property type="entry name" value="PAS"/>
    <property type="match status" value="1"/>
</dbReference>
<dbReference type="GO" id="GO:0009881">
    <property type="term" value="F:photoreceptor activity"/>
    <property type="evidence" value="ECO:0007669"/>
    <property type="project" value="UniProtKB-KW"/>
</dbReference>
<dbReference type="AlphaFoldDB" id="A0AAD4TJQ4"/>
<feature type="domain" description="PAS" evidence="5">
    <location>
        <begin position="32"/>
        <end position="75"/>
    </location>
</feature>
<dbReference type="InterPro" id="IPR000014">
    <property type="entry name" value="PAS"/>
</dbReference>
<evidence type="ECO:0000256" key="2">
    <source>
        <dbReference type="ARBA" id="ARBA00022606"/>
    </source>
</evidence>
<dbReference type="InterPro" id="IPR035965">
    <property type="entry name" value="PAS-like_dom_sf"/>
</dbReference>
<dbReference type="NCBIfam" id="TIGR00229">
    <property type="entry name" value="sensory_box"/>
    <property type="match status" value="1"/>
</dbReference>
<sequence length="141" mass="15009">MECCGGLGAGGVYHLGDNGDSSCSSDGAQCRNRAAERIYGYSASEALGQNINGFIIEEQDVNAVNEILQRNASGENWTGIFPARNKQGWLFQVLATGAPLYDDSGTLVGIICVTIASESFQETMVPDSLGTKPLKDIEIEK</sequence>
<proteinExistence type="predicted"/>
<dbReference type="SUPFAM" id="SSF55785">
    <property type="entry name" value="PYP-like sensor domain (PAS domain)"/>
    <property type="match status" value="1"/>
</dbReference>
<comment type="caution">
    <text evidence="6">The sequence shown here is derived from an EMBL/GenBank/DDBJ whole genome shotgun (WGS) entry which is preliminary data.</text>
</comment>
<keyword evidence="4" id="KW-0675">Receptor</keyword>
<evidence type="ECO:0000313" key="7">
    <source>
        <dbReference type="Proteomes" id="UP001202328"/>
    </source>
</evidence>
<evidence type="ECO:0000256" key="1">
    <source>
        <dbReference type="ARBA" id="ARBA00022543"/>
    </source>
</evidence>
<dbReference type="Pfam" id="PF13426">
    <property type="entry name" value="PAS_9"/>
    <property type="match status" value="1"/>
</dbReference>